<evidence type="ECO:0000313" key="2">
    <source>
        <dbReference type="EMBL" id="KAB4451364.1"/>
    </source>
</evidence>
<evidence type="ECO:0000313" key="3">
    <source>
        <dbReference type="EMBL" id="KAB4480404.1"/>
    </source>
</evidence>
<accession>A0A0P0FNG3</accession>
<evidence type="ECO:0000256" key="1">
    <source>
        <dbReference type="SAM" id="MobiDB-lite"/>
    </source>
</evidence>
<dbReference type="Proteomes" id="UP000436858">
    <property type="component" value="Unassembled WGS sequence"/>
</dbReference>
<dbReference type="GeneID" id="75113257"/>
<organism evidence="2 4">
    <name type="scientific">Bacteroides thetaiotaomicron</name>
    <dbReference type="NCBI Taxonomy" id="818"/>
    <lineage>
        <taxon>Bacteria</taxon>
        <taxon>Pseudomonadati</taxon>
        <taxon>Bacteroidota</taxon>
        <taxon>Bacteroidia</taxon>
        <taxon>Bacteroidales</taxon>
        <taxon>Bacteroidaceae</taxon>
        <taxon>Bacteroides</taxon>
    </lineage>
</organism>
<dbReference type="EMBL" id="WCRY01000014">
    <property type="protein sequence ID" value="KAB4480404.1"/>
    <property type="molecule type" value="Genomic_DNA"/>
</dbReference>
<sequence length="290" mass="33820">MHMELINNTFIPEKEIPRSRRAAGRKAFLQTFRNLFTSRNHFRRFMDTYRFNTIRWSASNLHEPSWGKRIGLFFRTKNPIAILRDDYRSNRSNLLNKWETSSLNRIQMELVRMGSMPIQNKDRHTFKALNSIEKKIKQLQEYEGCPDMSHEKQLLATYKYILSSPFDRKFGGLPPDEICGMLQQNGLSESNLPYQNYEGILQGRETVMYELATGKNGEKYLQPADQVKLNAGMSGISMDLISRFPAKEIPLPNLTESIQVSEKKEKLSIPKEPKKRVRKEKSKVKSVKIK</sequence>
<dbReference type="Proteomes" id="UP000436825">
    <property type="component" value="Unassembled WGS sequence"/>
</dbReference>
<name>A0A0P0FNG3_BACT4</name>
<feature type="compositionally biased region" description="Basic residues" evidence="1">
    <location>
        <begin position="273"/>
        <end position="290"/>
    </location>
</feature>
<dbReference type="RefSeq" id="WP_004318625.1">
    <property type="nucleotide sequence ID" value="NZ_CAXSMB010000055.1"/>
</dbReference>
<feature type="compositionally biased region" description="Basic and acidic residues" evidence="1">
    <location>
        <begin position="261"/>
        <end position="272"/>
    </location>
</feature>
<dbReference type="KEGG" id="btho:Btheta7330_01664"/>
<proteinExistence type="predicted"/>
<dbReference type="AlphaFoldDB" id="A0A0P0FNG3"/>
<gene>
    <name evidence="2" type="ORF">GAN75_23365</name>
    <name evidence="3" type="ORF">GAN91_15240</name>
</gene>
<feature type="region of interest" description="Disordered" evidence="1">
    <location>
        <begin position="260"/>
        <end position="290"/>
    </location>
</feature>
<evidence type="ECO:0000313" key="5">
    <source>
        <dbReference type="Proteomes" id="UP000436858"/>
    </source>
</evidence>
<protein>
    <submittedName>
        <fullName evidence="2">Uncharacterized protein</fullName>
    </submittedName>
</protein>
<reference evidence="4 5" key="1">
    <citation type="journal article" date="2019" name="Nat. Med.">
        <title>A library of human gut bacterial isolates paired with longitudinal multiomics data enables mechanistic microbiome research.</title>
        <authorList>
            <person name="Poyet M."/>
            <person name="Groussin M."/>
            <person name="Gibbons S.M."/>
            <person name="Avila-Pacheco J."/>
            <person name="Jiang X."/>
            <person name="Kearney S.M."/>
            <person name="Perrotta A.R."/>
            <person name="Berdy B."/>
            <person name="Zhao S."/>
            <person name="Lieberman T.D."/>
            <person name="Swanson P.K."/>
            <person name="Smith M."/>
            <person name="Roesemann S."/>
            <person name="Alexander J.E."/>
            <person name="Rich S.A."/>
            <person name="Livny J."/>
            <person name="Vlamakis H."/>
            <person name="Clish C."/>
            <person name="Bullock K."/>
            <person name="Deik A."/>
            <person name="Scott J."/>
            <person name="Pierce K.A."/>
            <person name="Xavier R.J."/>
            <person name="Alm E.J."/>
        </authorList>
    </citation>
    <scope>NUCLEOTIDE SEQUENCE [LARGE SCALE GENOMIC DNA]</scope>
    <source>
        <strain evidence="2 4">BIOML-A160</strain>
        <strain evidence="3 5">BIOML-A162</strain>
    </source>
</reference>
<comment type="caution">
    <text evidence="2">The sequence shown here is derived from an EMBL/GenBank/DDBJ whole genome shotgun (WGS) entry which is preliminary data.</text>
</comment>
<dbReference type="EMBL" id="WCRW01000022">
    <property type="protein sequence ID" value="KAB4451364.1"/>
    <property type="molecule type" value="Genomic_DNA"/>
</dbReference>
<evidence type="ECO:0000313" key="4">
    <source>
        <dbReference type="Proteomes" id="UP000436825"/>
    </source>
</evidence>